<evidence type="ECO:0000313" key="2">
    <source>
        <dbReference type="Proteomes" id="UP001149400"/>
    </source>
</evidence>
<reference evidence="1" key="1">
    <citation type="submission" date="2021-12" db="EMBL/GenBank/DDBJ databases">
        <title>Enterovibrio ZSDZ35 sp. nov. and Enterovibrio ZSDZ42 sp. nov., isolated from coastal seawater in Qingdao.</title>
        <authorList>
            <person name="Zhang P."/>
        </authorList>
    </citation>
    <scope>NUCLEOTIDE SEQUENCE</scope>
    <source>
        <strain evidence="1">ZSDZ42</strain>
    </source>
</reference>
<dbReference type="Gene3D" id="3.10.28.20">
    <property type="entry name" value="Acetamidase/Formamidase-like domains"/>
    <property type="match status" value="1"/>
</dbReference>
<name>A0ABT5QZD3_9GAMM</name>
<sequence>MVRDSPWITKATMTDFVYLLTSEWFLIKMIKKIYAVLLPLVLVGCQSTTPPDWYNVETVNDPNYIYSVGEGRSLNLAKKSALGQINEQLWTQVDSSFTKNDSFRKINDGALSYENVKSTVNAKSAQLTLIGTEYLRSEQNDVAYYVQARVKRDNVKAQILTEIDQIESNAEVELKNLSHQDRLTWWLENNNLEDELADLYVRIGILSTMNEKRAVDITYLPTLVAEVDQVKSSILVYIKPDVNDKKSAAFIAEKFGAVGINTTTRKSRSISHILIMNSDYRKNMVGDAFITTKVTELSLRNINGQTLSTSEVISTGNSVSNFKLSHEGAERHFSSQIEEKGIWTALGLQL</sequence>
<evidence type="ECO:0000313" key="1">
    <source>
        <dbReference type="EMBL" id="MDD1793387.1"/>
    </source>
</evidence>
<dbReference type="RefSeq" id="WP_274164251.1">
    <property type="nucleotide sequence ID" value="NZ_JAJUBC010000009.1"/>
</dbReference>
<proteinExistence type="predicted"/>
<keyword evidence="1" id="KW-0449">Lipoprotein</keyword>
<protein>
    <submittedName>
        <fullName evidence="1">LPP20 family lipoprotein</fullName>
    </submittedName>
</protein>
<comment type="caution">
    <text evidence="1">The sequence shown here is derived from an EMBL/GenBank/DDBJ whole genome shotgun (WGS) entry which is preliminary data.</text>
</comment>
<organism evidence="1 2">
    <name type="scientific">Enterovibrio gelatinilyticus</name>
    <dbReference type="NCBI Taxonomy" id="2899819"/>
    <lineage>
        <taxon>Bacteria</taxon>
        <taxon>Pseudomonadati</taxon>
        <taxon>Pseudomonadota</taxon>
        <taxon>Gammaproteobacteria</taxon>
        <taxon>Vibrionales</taxon>
        <taxon>Vibrionaceae</taxon>
        <taxon>Enterovibrio</taxon>
    </lineage>
</organism>
<dbReference type="EMBL" id="JAJUBC010000009">
    <property type="protein sequence ID" value="MDD1793387.1"/>
    <property type="molecule type" value="Genomic_DNA"/>
</dbReference>
<gene>
    <name evidence="1" type="ORF">LRP50_09635</name>
</gene>
<keyword evidence="2" id="KW-1185">Reference proteome</keyword>
<dbReference type="Proteomes" id="UP001149400">
    <property type="component" value="Unassembled WGS sequence"/>
</dbReference>
<accession>A0ABT5QZD3</accession>